<proteinExistence type="inferred from homology"/>
<dbReference type="SUPFAM" id="SSF161098">
    <property type="entry name" value="MetI-like"/>
    <property type="match status" value="1"/>
</dbReference>
<dbReference type="PANTHER" id="PTHR30465:SF43">
    <property type="entry name" value="OLIGOPEPTIDE ABC TRANSPORTER, PERMEASE PROTEIN"/>
    <property type="match status" value="1"/>
</dbReference>
<organism evidence="9">
    <name type="scientific">Caldilineaceae bacterium SB0664_bin_27</name>
    <dbReference type="NCBI Taxonomy" id="2605260"/>
    <lineage>
        <taxon>Bacteria</taxon>
        <taxon>Bacillati</taxon>
        <taxon>Chloroflexota</taxon>
        <taxon>Caldilineae</taxon>
        <taxon>Caldilineales</taxon>
        <taxon>Caldilineaceae</taxon>
    </lineage>
</organism>
<sequence length="328" mass="36198">MWSFILRRILLMVPTLFVVSIISFAIIEAPPGDFMDSYVNALLQEQEAVDPAEIASLRKRYGLDAPTYVRYFRWLGNIMQGNLGRSLEWNQPVSKLIADRLPWSLAISVASFFLAYAIAIPIGLYSATRQYSLGDYFFTLIGFIGLATPNFLLALLILWYYFVATGNVAVGLFSDEYLIAPWSFAKFIDLLKHLWLPALVVGTAGTAGLIRVMRANLLDELERPYVMVARSKGLSEGKLLVKYPFRIAMNPVASTIGWTLPTLVNGELLASLVLGLPTIAPLFVGALLSQDMFLAGSVVMILSGLTLVGTLLSDIVLAWLDPRIRGAI</sequence>
<keyword evidence="4 7" id="KW-0812">Transmembrane</keyword>
<protein>
    <submittedName>
        <fullName evidence="9">ABC transporter permease</fullName>
    </submittedName>
</protein>
<feature type="transmembrane region" description="Helical" evidence="7">
    <location>
        <begin position="294"/>
        <end position="320"/>
    </location>
</feature>
<dbReference type="GO" id="GO:0005886">
    <property type="term" value="C:plasma membrane"/>
    <property type="evidence" value="ECO:0007669"/>
    <property type="project" value="UniProtKB-SubCell"/>
</dbReference>
<feature type="domain" description="ABC transmembrane type-1" evidence="8">
    <location>
        <begin position="101"/>
        <end position="311"/>
    </location>
</feature>
<name>A0A6B0YN65_9CHLR</name>
<comment type="caution">
    <text evidence="9">The sequence shown here is derived from an EMBL/GenBank/DDBJ whole genome shotgun (WGS) entry which is preliminary data.</text>
</comment>
<comment type="subcellular location">
    <subcellularLocation>
        <location evidence="1 7">Cell membrane</location>
        <topology evidence="1 7">Multi-pass membrane protein</topology>
    </subcellularLocation>
</comment>
<dbReference type="InterPro" id="IPR045621">
    <property type="entry name" value="BPD_transp_1_N"/>
</dbReference>
<dbReference type="EMBL" id="VXRG01000035">
    <property type="protein sequence ID" value="MXY92504.1"/>
    <property type="molecule type" value="Genomic_DNA"/>
</dbReference>
<evidence type="ECO:0000259" key="8">
    <source>
        <dbReference type="PROSITE" id="PS50928"/>
    </source>
</evidence>
<keyword evidence="2 7" id="KW-0813">Transport</keyword>
<dbReference type="Gene3D" id="1.10.3720.10">
    <property type="entry name" value="MetI-like"/>
    <property type="match status" value="1"/>
</dbReference>
<dbReference type="InterPro" id="IPR035906">
    <property type="entry name" value="MetI-like_sf"/>
</dbReference>
<accession>A0A6B0YN65</accession>
<evidence type="ECO:0000256" key="2">
    <source>
        <dbReference type="ARBA" id="ARBA00022448"/>
    </source>
</evidence>
<dbReference type="AlphaFoldDB" id="A0A6B0YN65"/>
<dbReference type="PANTHER" id="PTHR30465">
    <property type="entry name" value="INNER MEMBRANE ABC TRANSPORTER"/>
    <property type="match status" value="1"/>
</dbReference>
<keyword evidence="6 7" id="KW-0472">Membrane</keyword>
<evidence type="ECO:0000256" key="7">
    <source>
        <dbReference type="RuleBase" id="RU363032"/>
    </source>
</evidence>
<evidence type="ECO:0000256" key="4">
    <source>
        <dbReference type="ARBA" id="ARBA00022692"/>
    </source>
</evidence>
<dbReference type="InterPro" id="IPR000515">
    <property type="entry name" value="MetI-like"/>
</dbReference>
<dbReference type="CDD" id="cd06261">
    <property type="entry name" value="TM_PBP2"/>
    <property type="match status" value="1"/>
</dbReference>
<dbReference type="PROSITE" id="PS50928">
    <property type="entry name" value="ABC_TM1"/>
    <property type="match status" value="1"/>
</dbReference>
<feature type="transmembrane region" description="Helical" evidence="7">
    <location>
        <begin position="137"/>
        <end position="162"/>
    </location>
</feature>
<evidence type="ECO:0000256" key="1">
    <source>
        <dbReference type="ARBA" id="ARBA00004651"/>
    </source>
</evidence>
<feature type="transmembrane region" description="Helical" evidence="7">
    <location>
        <begin position="268"/>
        <end position="288"/>
    </location>
</feature>
<comment type="similarity">
    <text evidence="7">Belongs to the binding-protein-dependent transport system permease family.</text>
</comment>
<dbReference type="Pfam" id="PF00528">
    <property type="entry name" value="BPD_transp_1"/>
    <property type="match status" value="1"/>
</dbReference>
<feature type="transmembrane region" description="Helical" evidence="7">
    <location>
        <begin position="103"/>
        <end position="125"/>
    </location>
</feature>
<feature type="transmembrane region" description="Helical" evidence="7">
    <location>
        <begin position="194"/>
        <end position="213"/>
    </location>
</feature>
<evidence type="ECO:0000256" key="3">
    <source>
        <dbReference type="ARBA" id="ARBA00022475"/>
    </source>
</evidence>
<evidence type="ECO:0000256" key="6">
    <source>
        <dbReference type="ARBA" id="ARBA00023136"/>
    </source>
</evidence>
<dbReference type="GO" id="GO:0055085">
    <property type="term" value="P:transmembrane transport"/>
    <property type="evidence" value="ECO:0007669"/>
    <property type="project" value="InterPro"/>
</dbReference>
<keyword evidence="5 7" id="KW-1133">Transmembrane helix</keyword>
<feature type="transmembrane region" description="Helical" evidence="7">
    <location>
        <begin position="9"/>
        <end position="27"/>
    </location>
</feature>
<evidence type="ECO:0000313" key="9">
    <source>
        <dbReference type="EMBL" id="MXY92504.1"/>
    </source>
</evidence>
<dbReference type="Pfam" id="PF19300">
    <property type="entry name" value="BPD_transp_1_N"/>
    <property type="match status" value="1"/>
</dbReference>
<gene>
    <name evidence="9" type="ORF">F4Y42_03550</name>
</gene>
<reference evidence="9" key="1">
    <citation type="submission" date="2019-09" db="EMBL/GenBank/DDBJ databases">
        <title>Characterisation of the sponge microbiome using genome-centric metagenomics.</title>
        <authorList>
            <person name="Engelberts J.P."/>
            <person name="Robbins S.J."/>
            <person name="De Goeij J.M."/>
            <person name="Aranda M."/>
            <person name="Bell S.C."/>
            <person name="Webster N.S."/>
        </authorList>
    </citation>
    <scope>NUCLEOTIDE SEQUENCE</scope>
    <source>
        <strain evidence="9">SB0664_bin_27</strain>
    </source>
</reference>
<keyword evidence="3" id="KW-1003">Cell membrane</keyword>
<evidence type="ECO:0000256" key="5">
    <source>
        <dbReference type="ARBA" id="ARBA00022989"/>
    </source>
</evidence>